<keyword evidence="1" id="KW-0472">Membrane</keyword>
<keyword evidence="1" id="KW-0812">Transmembrane</keyword>
<dbReference type="OrthoDB" id="161024at2"/>
<dbReference type="PANTHER" id="PTHR35337">
    <property type="entry name" value="SLR1478 PROTEIN"/>
    <property type="match status" value="1"/>
</dbReference>
<keyword evidence="3" id="KW-1185">Reference proteome</keyword>
<comment type="caution">
    <text evidence="2">The sequence shown here is derived from an EMBL/GenBank/DDBJ whole genome shotgun (WGS) entry which is preliminary data.</text>
</comment>
<dbReference type="Proteomes" id="UP000271031">
    <property type="component" value="Unassembled WGS sequence"/>
</dbReference>
<sequence>MAERFRALWMDNRRYLLIGSLLMLFGIIFGYLEASLVEKLAQQMIEQIRKIADQIQKNGHPTAVFWMILFNNLFSSLMMMVLGVLFAFFPIYGLVANGVLLGFLLDKMGDAGLNPLVVLTVGILPHGIFELPAVVFAASFGIRYGVLTWRTVAFIWNAEGRGKLKREWTAGVKQFPLAVLVIAILLVVAALVESVITPLLIQNTIGTQFKFMK</sequence>
<evidence type="ECO:0000313" key="2">
    <source>
        <dbReference type="EMBL" id="RNB79026.1"/>
    </source>
</evidence>
<gene>
    <name evidence="2" type="ORF">EDM56_30225</name>
</gene>
<protein>
    <submittedName>
        <fullName evidence="2">Stage II sporulation protein M</fullName>
    </submittedName>
</protein>
<dbReference type="EMBL" id="RHHQ01000030">
    <property type="protein sequence ID" value="RNB79026.1"/>
    <property type="molecule type" value="Genomic_DNA"/>
</dbReference>
<dbReference type="AlphaFoldDB" id="A0A3M8CT97"/>
<keyword evidence="1" id="KW-1133">Transmembrane helix</keyword>
<feature type="transmembrane region" description="Helical" evidence="1">
    <location>
        <begin position="177"/>
        <end position="201"/>
    </location>
</feature>
<accession>A0A3M8CT97</accession>
<name>A0A3M8CT97_9BACL</name>
<feature type="transmembrane region" description="Helical" evidence="1">
    <location>
        <begin position="77"/>
        <end position="104"/>
    </location>
</feature>
<dbReference type="Pfam" id="PF01944">
    <property type="entry name" value="SpoIIM"/>
    <property type="match status" value="1"/>
</dbReference>
<proteinExistence type="predicted"/>
<feature type="transmembrane region" description="Helical" evidence="1">
    <location>
        <begin position="111"/>
        <end position="129"/>
    </location>
</feature>
<organism evidence="2 3">
    <name type="scientific">Brevibacillus fluminis</name>
    <dbReference type="NCBI Taxonomy" id="511487"/>
    <lineage>
        <taxon>Bacteria</taxon>
        <taxon>Bacillati</taxon>
        <taxon>Bacillota</taxon>
        <taxon>Bacilli</taxon>
        <taxon>Bacillales</taxon>
        <taxon>Paenibacillaceae</taxon>
        <taxon>Brevibacillus</taxon>
    </lineage>
</organism>
<evidence type="ECO:0000256" key="1">
    <source>
        <dbReference type="SAM" id="Phobius"/>
    </source>
</evidence>
<dbReference type="InterPro" id="IPR002798">
    <property type="entry name" value="SpoIIM-like"/>
</dbReference>
<evidence type="ECO:0000313" key="3">
    <source>
        <dbReference type="Proteomes" id="UP000271031"/>
    </source>
</evidence>
<dbReference type="PANTHER" id="PTHR35337:SF1">
    <property type="entry name" value="SLR1478 PROTEIN"/>
    <property type="match status" value="1"/>
</dbReference>
<feature type="transmembrane region" description="Helical" evidence="1">
    <location>
        <begin position="15"/>
        <end position="32"/>
    </location>
</feature>
<reference evidence="2 3" key="1">
    <citation type="submission" date="2018-10" db="EMBL/GenBank/DDBJ databases">
        <title>Phylogenomics of Brevibacillus.</title>
        <authorList>
            <person name="Dunlap C."/>
        </authorList>
    </citation>
    <scope>NUCLEOTIDE SEQUENCE [LARGE SCALE GENOMIC DNA]</scope>
    <source>
        <strain evidence="2 3">JCM 15716</strain>
    </source>
</reference>